<dbReference type="HOGENOM" id="CLU_000604_84_9_6"/>
<evidence type="ECO:0000259" key="8">
    <source>
        <dbReference type="PROSITE" id="PS50893"/>
    </source>
</evidence>
<gene>
    <name evidence="10" type="ordered locus">Sden_0859</name>
</gene>
<dbReference type="GO" id="GO:0005886">
    <property type="term" value="C:plasma membrane"/>
    <property type="evidence" value="ECO:0007669"/>
    <property type="project" value="UniProtKB-SubCell"/>
</dbReference>
<evidence type="ECO:0000256" key="4">
    <source>
        <dbReference type="ARBA" id="ARBA00022840"/>
    </source>
</evidence>
<dbReference type="CDD" id="cd18585">
    <property type="entry name" value="ABC_6TM_CydC"/>
    <property type="match status" value="1"/>
</dbReference>
<keyword evidence="6 7" id="KW-0472">Membrane</keyword>
<dbReference type="Proteomes" id="UP000001982">
    <property type="component" value="Chromosome"/>
</dbReference>
<dbReference type="GO" id="GO:0005524">
    <property type="term" value="F:ATP binding"/>
    <property type="evidence" value="ECO:0007669"/>
    <property type="project" value="UniProtKB-KW"/>
</dbReference>
<feature type="transmembrane region" description="Helical" evidence="7">
    <location>
        <begin position="251"/>
        <end position="272"/>
    </location>
</feature>
<feature type="domain" description="ABC transmembrane type-1" evidence="9">
    <location>
        <begin position="20"/>
        <end position="323"/>
    </location>
</feature>
<dbReference type="Gene3D" id="3.40.50.300">
    <property type="entry name" value="P-loop containing nucleotide triphosphate hydrolases"/>
    <property type="match status" value="1"/>
</dbReference>
<dbReference type="InterPro" id="IPR027417">
    <property type="entry name" value="P-loop_NTPase"/>
</dbReference>
<dbReference type="InterPro" id="IPR011527">
    <property type="entry name" value="ABC1_TM_dom"/>
</dbReference>
<dbReference type="AlphaFoldDB" id="Q12QX9"/>
<dbReference type="InterPro" id="IPR003439">
    <property type="entry name" value="ABC_transporter-like_ATP-bd"/>
</dbReference>
<dbReference type="InterPro" id="IPR017871">
    <property type="entry name" value="ABC_transporter-like_CS"/>
</dbReference>
<dbReference type="PANTHER" id="PTHR43394">
    <property type="entry name" value="ATP-DEPENDENT PERMEASE MDL1, MITOCHONDRIAL"/>
    <property type="match status" value="1"/>
</dbReference>
<dbReference type="NCBIfam" id="NF008364">
    <property type="entry name" value="PRK11160.1"/>
    <property type="match status" value="1"/>
</dbReference>
<evidence type="ECO:0000313" key="11">
    <source>
        <dbReference type="Proteomes" id="UP000001982"/>
    </source>
</evidence>
<dbReference type="GO" id="GO:0015421">
    <property type="term" value="F:ABC-type oligopeptide transporter activity"/>
    <property type="evidence" value="ECO:0007669"/>
    <property type="project" value="TreeGrafter"/>
</dbReference>
<keyword evidence="2 7" id="KW-0812">Transmembrane</keyword>
<keyword evidence="3" id="KW-0547">Nucleotide-binding</keyword>
<organism evidence="10 11">
    <name type="scientific">Shewanella denitrificans (strain OS217 / ATCC BAA-1090 / DSM 15013)</name>
    <dbReference type="NCBI Taxonomy" id="318161"/>
    <lineage>
        <taxon>Bacteria</taxon>
        <taxon>Pseudomonadati</taxon>
        <taxon>Pseudomonadota</taxon>
        <taxon>Gammaproteobacteria</taxon>
        <taxon>Alteromonadales</taxon>
        <taxon>Shewanellaceae</taxon>
        <taxon>Shewanella</taxon>
    </lineage>
</organism>
<dbReference type="OrthoDB" id="9802264at2"/>
<feature type="transmembrane region" description="Helical" evidence="7">
    <location>
        <begin position="162"/>
        <end position="184"/>
    </location>
</feature>
<dbReference type="RefSeq" id="WP_011495312.1">
    <property type="nucleotide sequence ID" value="NC_007954.1"/>
</dbReference>
<dbReference type="InterPro" id="IPR003593">
    <property type="entry name" value="AAA+_ATPase"/>
</dbReference>
<dbReference type="Pfam" id="PF00005">
    <property type="entry name" value="ABC_tran"/>
    <property type="match status" value="1"/>
</dbReference>
<dbReference type="InterPro" id="IPR014223">
    <property type="entry name" value="ABC_CydC/D"/>
</dbReference>
<keyword evidence="5 7" id="KW-1133">Transmembrane helix</keyword>
<dbReference type="InterPro" id="IPR039421">
    <property type="entry name" value="Type_1_exporter"/>
</dbReference>
<dbReference type="GO" id="GO:0045454">
    <property type="term" value="P:cell redox homeostasis"/>
    <property type="evidence" value="ECO:0007669"/>
    <property type="project" value="InterPro"/>
</dbReference>
<dbReference type="SMART" id="SM00382">
    <property type="entry name" value="AAA"/>
    <property type="match status" value="1"/>
</dbReference>
<reference evidence="10 11" key="1">
    <citation type="submission" date="2006-03" db="EMBL/GenBank/DDBJ databases">
        <title>Complete sequence of Shewanella denitrificans OS217.</title>
        <authorList>
            <consortium name="US DOE Joint Genome Institute"/>
            <person name="Copeland A."/>
            <person name="Lucas S."/>
            <person name="Lapidus A."/>
            <person name="Barry K."/>
            <person name="Detter J.C."/>
            <person name="Glavina del Rio T."/>
            <person name="Hammon N."/>
            <person name="Israni S."/>
            <person name="Dalin E."/>
            <person name="Tice H."/>
            <person name="Pitluck S."/>
            <person name="Brettin T."/>
            <person name="Bruce D."/>
            <person name="Han C."/>
            <person name="Tapia R."/>
            <person name="Gilna P."/>
            <person name="Kiss H."/>
            <person name="Schmutz J."/>
            <person name="Larimer F."/>
            <person name="Land M."/>
            <person name="Hauser L."/>
            <person name="Kyrpides N."/>
            <person name="Lykidis A."/>
            <person name="Richardson P."/>
        </authorList>
    </citation>
    <scope>NUCLEOTIDE SEQUENCE [LARGE SCALE GENOMIC DNA]</scope>
    <source>
        <strain evidence="11">OS217 / ATCC BAA-1090 / DSM 15013</strain>
    </source>
</reference>
<dbReference type="PROSITE" id="PS00211">
    <property type="entry name" value="ABC_TRANSPORTER_1"/>
    <property type="match status" value="1"/>
</dbReference>
<evidence type="ECO:0000256" key="2">
    <source>
        <dbReference type="ARBA" id="ARBA00022692"/>
    </source>
</evidence>
<dbReference type="Gene3D" id="1.20.1560.10">
    <property type="entry name" value="ABC transporter type 1, transmembrane domain"/>
    <property type="match status" value="1"/>
</dbReference>
<feature type="transmembrane region" description="Helical" evidence="7">
    <location>
        <begin position="135"/>
        <end position="156"/>
    </location>
</feature>
<evidence type="ECO:0000256" key="3">
    <source>
        <dbReference type="ARBA" id="ARBA00022741"/>
    </source>
</evidence>
<name>Q12QX9_SHEDO</name>
<evidence type="ECO:0000259" key="9">
    <source>
        <dbReference type="PROSITE" id="PS50929"/>
    </source>
</evidence>
<dbReference type="KEGG" id="sdn:Sden_0859"/>
<dbReference type="InterPro" id="IPR036640">
    <property type="entry name" value="ABC1_TM_sf"/>
</dbReference>
<dbReference type="SUPFAM" id="SSF52540">
    <property type="entry name" value="P-loop containing nucleoside triphosphate hydrolases"/>
    <property type="match status" value="1"/>
</dbReference>
<dbReference type="PROSITE" id="PS50893">
    <property type="entry name" value="ABC_TRANSPORTER_2"/>
    <property type="match status" value="1"/>
</dbReference>
<keyword evidence="4" id="KW-0067">ATP-binding</keyword>
<evidence type="ECO:0000256" key="6">
    <source>
        <dbReference type="ARBA" id="ARBA00023136"/>
    </source>
</evidence>
<sequence length="598" mass="65735">MKALLPYLRLFKQHFLIMGLGFLLTLVSLLAAMGLLSLSGWFISAAALAGLTAASAAAFNFFTPAAGVRFFSILRTVSRYGERMTTHNATFSLLADLRVWVWKQILPLSRQQLKGIRQGDLLNRLIADIDTLDHLYLRLITPMAAALVMILSLYFFVAWFHLGIALVLSGFLLASWFILPWIFYQIGIKAGTALPQAKQTLRVQLIDLLQGQAELSLFDANRDYLQRFYQGESRLYANQYTLAKVAGLSQAMIILCHGVAVLGVLILAGFAMENAVRTQPLALSQLMNHEPITGAVLALLVFTAMASIETLQPISLAFNQLASSIASAKRLNSLVNQTPDIIFTKQELAPLSNTAEITSPSLSLSGVCFGYPQGLHLFEQLELVIPKGQKVALLGPTGCGKSSLLALISREYQANSGEIRLNGQNINSLSQCQLRSAMSIVSQRVDIFSASLKDNLALAINAHTNDSKEIESRIHQVLQQVGLEYLAQTEKGLSLWLGEGGRTLSGGERRRIGIARVLLHDAELLLLDEPTEGLDNKTEREMLALLFEFAKDKSLLLISHKLTAMEQMDHIYLMNNGKIAPLAKDTLPVTPLPMEHSL</sequence>
<dbReference type="EMBL" id="CP000302">
    <property type="protein sequence ID" value="ABE54147.1"/>
    <property type="molecule type" value="Genomic_DNA"/>
</dbReference>
<keyword evidence="11" id="KW-1185">Reference proteome</keyword>
<dbReference type="SUPFAM" id="SSF90123">
    <property type="entry name" value="ABC transporter transmembrane region"/>
    <property type="match status" value="1"/>
</dbReference>
<protein>
    <submittedName>
        <fullName evidence="10">ABC transporter related</fullName>
    </submittedName>
</protein>
<dbReference type="PANTHER" id="PTHR43394:SF1">
    <property type="entry name" value="ATP-BINDING CASSETTE SUB-FAMILY B MEMBER 10, MITOCHONDRIAL"/>
    <property type="match status" value="1"/>
</dbReference>
<dbReference type="GO" id="GO:0016887">
    <property type="term" value="F:ATP hydrolysis activity"/>
    <property type="evidence" value="ECO:0007669"/>
    <property type="project" value="InterPro"/>
</dbReference>
<proteinExistence type="predicted"/>
<evidence type="ECO:0000256" key="1">
    <source>
        <dbReference type="ARBA" id="ARBA00004651"/>
    </source>
</evidence>
<dbReference type="STRING" id="318161.Sden_0859"/>
<feature type="transmembrane region" description="Helical" evidence="7">
    <location>
        <begin position="41"/>
        <end position="62"/>
    </location>
</feature>
<feature type="domain" description="ABC transporter" evidence="8">
    <location>
        <begin position="362"/>
        <end position="596"/>
    </location>
</feature>
<comment type="subcellular location">
    <subcellularLocation>
        <location evidence="1">Cell membrane</location>
        <topology evidence="1">Multi-pass membrane protein</topology>
    </subcellularLocation>
</comment>
<evidence type="ECO:0000256" key="7">
    <source>
        <dbReference type="SAM" id="Phobius"/>
    </source>
</evidence>
<evidence type="ECO:0000313" key="10">
    <source>
        <dbReference type="EMBL" id="ABE54147.1"/>
    </source>
</evidence>
<dbReference type="GO" id="GO:0034775">
    <property type="term" value="P:glutathione transmembrane transport"/>
    <property type="evidence" value="ECO:0007669"/>
    <property type="project" value="InterPro"/>
</dbReference>
<accession>Q12QX9</accession>
<dbReference type="eggNOG" id="COG4987">
    <property type="taxonomic scope" value="Bacteria"/>
</dbReference>
<feature type="transmembrane region" description="Helical" evidence="7">
    <location>
        <begin position="15"/>
        <end position="35"/>
    </location>
</feature>
<dbReference type="NCBIfam" id="TIGR02868">
    <property type="entry name" value="CydC"/>
    <property type="match status" value="1"/>
</dbReference>
<dbReference type="PROSITE" id="PS50929">
    <property type="entry name" value="ABC_TM1F"/>
    <property type="match status" value="1"/>
</dbReference>
<evidence type="ECO:0000256" key="5">
    <source>
        <dbReference type="ARBA" id="ARBA00022989"/>
    </source>
</evidence>